<dbReference type="Proteomes" id="UP001063166">
    <property type="component" value="Unassembled WGS sequence"/>
</dbReference>
<keyword evidence="3" id="KW-1185">Reference proteome</keyword>
<dbReference type="Pfam" id="PF08589">
    <property type="entry name" value="ATG43"/>
    <property type="match status" value="1"/>
</dbReference>
<accession>A0A9P3PUC1</accession>
<evidence type="ECO:0000256" key="1">
    <source>
        <dbReference type="SAM" id="MobiDB-lite"/>
    </source>
</evidence>
<feature type="compositionally biased region" description="Basic and acidic residues" evidence="1">
    <location>
        <begin position="58"/>
        <end position="83"/>
    </location>
</feature>
<dbReference type="GO" id="GO:0140580">
    <property type="term" value="F:mitochondrion autophagosome adaptor activity"/>
    <property type="evidence" value="ECO:0007669"/>
    <property type="project" value="InterPro"/>
</dbReference>
<evidence type="ECO:0000313" key="2">
    <source>
        <dbReference type="EMBL" id="GLB42178.1"/>
    </source>
</evidence>
<comment type="caution">
    <text evidence="2">The sequence shown here is derived from an EMBL/GenBank/DDBJ whole genome shotgun (WGS) entry which is preliminary data.</text>
</comment>
<name>A0A9P3PUC1_LYOSH</name>
<feature type="compositionally biased region" description="Polar residues" evidence="1">
    <location>
        <begin position="1"/>
        <end position="15"/>
    </location>
</feature>
<reference evidence="2" key="1">
    <citation type="submission" date="2022-07" db="EMBL/GenBank/DDBJ databases">
        <title>The genome of Lyophyllum shimeji provides insight into the initial evolution of ectomycorrhizal fungal genome.</title>
        <authorList>
            <person name="Kobayashi Y."/>
            <person name="Shibata T."/>
            <person name="Hirakawa H."/>
            <person name="Shigenobu S."/>
            <person name="Nishiyama T."/>
            <person name="Yamada A."/>
            <person name="Hasebe M."/>
            <person name="Kawaguchi M."/>
        </authorList>
    </citation>
    <scope>NUCLEOTIDE SEQUENCE</scope>
    <source>
        <strain evidence="2">AT787</strain>
    </source>
</reference>
<dbReference type="AlphaFoldDB" id="A0A9P3PUC1"/>
<dbReference type="OrthoDB" id="2430343at2759"/>
<feature type="region of interest" description="Disordered" evidence="1">
    <location>
        <begin position="1"/>
        <end position="30"/>
    </location>
</feature>
<dbReference type="GO" id="GO:0000423">
    <property type="term" value="P:mitophagy"/>
    <property type="evidence" value="ECO:0007669"/>
    <property type="project" value="InterPro"/>
</dbReference>
<dbReference type="InterPro" id="IPR013898">
    <property type="entry name" value="Atg43"/>
</dbReference>
<feature type="region of interest" description="Disordered" evidence="1">
    <location>
        <begin position="55"/>
        <end position="92"/>
    </location>
</feature>
<gene>
    <name evidence="2" type="ORF">LshimejAT787_1101930</name>
</gene>
<dbReference type="PANTHER" id="PTHR38699:SF1">
    <property type="entry name" value="MITOPHAGY RECEPTOR ATG43"/>
    <property type="match status" value="1"/>
</dbReference>
<protein>
    <submittedName>
        <fullName evidence="2">Uncharacterized protein</fullName>
    </submittedName>
</protein>
<sequence>MSTSQPLGFHQSSRQLVDHPGSHSAHPHPARLPVIPDLRFEYSYLRSIQRYVTIRRQQPSDHPEQRREDNGFEKVGRDTDYEPRPSSSNAPSEVIEIQWGRVAWITTRDQVISPLLQGALWALASYFLTPFSAQLGAKMGNLAHTRFSPSEEGPGVGWLRRWIVIHRVCGVWT</sequence>
<proteinExistence type="predicted"/>
<evidence type="ECO:0000313" key="3">
    <source>
        <dbReference type="Proteomes" id="UP001063166"/>
    </source>
</evidence>
<dbReference type="EMBL" id="BRPK01000011">
    <property type="protein sequence ID" value="GLB42178.1"/>
    <property type="molecule type" value="Genomic_DNA"/>
</dbReference>
<dbReference type="PANTHER" id="PTHR38699">
    <property type="entry name" value="CHROMOSOME 1, WHOLE GENOME SHOTGUN SEQUENCE"/>
    <property type="match status" value="1"/>
</dbReference>
<organism evidence="2 3">
    <name type="scientific">Lyophyllum shimeji</name>
    <name type="common">Hon-shimeji</name>
    <name type="synonym">Tricholoma shimeji</name>
    <dbReference type="NCBI Taxonomy" id="47721"/>
    <lineage>
        <taxon>Eukaryota</taxon>
        <taxon>Fungi</taxon>
        <taxon>Dikarya</taxon>
        <taxon>Basidiomycota</taxon>
        <taxon>Agaricomycotina</taxon>
        <taxon>Agaricomycetes</taxon>
        <taxon>Agaricomycetidae</taxon>
        <taxon>Agaricales</taxon>
        <taxon>Tricholomatineae</taxon>
        <taxon>Lyophyllaceae</taxon>
        <taxon>Lyophyllum</taxon>
    </lineage>
</organism>